<gene>
    <name evidence="1" type="ORF">VP01_4250g2</name>
</gene>
<comment type="caution">
    <text evidence="1">The sequence shown here is derived from an EMBL/GenBank/DDBJ whole genome shotgun (WGS) entry which is preliminary data.</text>
</comment>
<dbReference type="EMBL" id="LAVV01009336">
    <property type="protein sequence ID" value="KNZ50761.1"/>
    <property type="molecule type" value="Genomic_DNA"/>
</dbReference>
<accession>A0A0L6UQF2</accession>
<dbReference type="VEuPathDB" id="FungiDB:VP01_4250g2"/>
<evidence type="ECO:0000313" key="1">
    <source>
        <dbReference type="EMBL" id="KNZ50761.1"/>
    </source>
</evidence>
<sequence>MDEDFKSIFQQEPLLLLHTVLPKLKNHKKRLPLHIELNFCNQPHGSMLSRDSTPFCCLHYSKFMVLALVLQFGSKPLLRSIRSPTSVKLNMLHKLSNPLASSLAPILTNPNQDSLKASCMKSSVLQNHLHLDLIPPSKPGYQMFQQEVHMQNYTCLQCLIYSTTSSYKFHLNWGIIAAVSLLSPLHLPHQAQQAPKINSSNILGNPLPQPYYLTPHPQDALMGKISEEQWASPIDSVCRLEASSRSIHYYMFCSMDREIRANRSARAVNFAIIWRGNELGSNELLGTAPRTQIPMSL</sequence>
<keyword evidence="2" id="KW-1185">Reference proteome</keyword>
<dbReference type="STRING" id="27349.A0A0L6UQF2"/>
<name>A0A0L6UQF2_9BASI</name>
<dbReference type="Proteomes" id="UP000037035">
    <property type="component" value="Unassembled WGS sequence"/>
</dbReference>
<proteinExistence type="predicted"/>
<dbReference type="AlphaFoldDB" id="A0A0L6UQF2"/>
<evidence type="ECO:0000313" key="2">
    <source>
        <dbReference type="Proteomes" id="UP000037035"/>
    </source>
</evidence>
<reference evidence="1 2" key="1">
    <citation type="submission" date="2015-08" db="EMBL/GenBank/DDBJ databases">
        <title>Next Generation Sequencing and Analysis of the Genome of Puccinia sorghi L Schw, the Causal Agent of Maize Common Rust.</title>
        <authorList>
            <person name="Rochi L."/>
            <person name="Burguener G."/>
            <person name="Darino M."/>
            <person name="Turjanski A."/>
            <person name="Kreff E."/>
            <person name="Dieguez M.J."/>
            <person name="Sacco F."/>
        </authorList>
    </citation>
    <scope>NUCLEOTIDE SEQUENCE [LARGE SCALE GENOMIC DNA]</scope>
    <source>
        <strain evidence="1 2">RO10H11247</strain>
    </source>
</reference>
<feature type="non-terminal residue" evidence="1">
    <location>
        <position position="297"/>
    </location>
</feature>
<protein>
    <submittedName>
        <fullName evidence="1">Uncharacterized protein</fullName>
    </submittedName>
</protein>
<organism evidence="1 2">
    <name type="scientific">Puccinia sorghi</name>
    <dbReference type="NCBI Taxonomy" id="27349"/>
    <lineage>
        <taxon>Eukaryota</taxon>
        <taxon>Fungi</taxon>
        <taxon>Dikarya</taxon>
        <taxon>Basidiomycota</taxon>
        <taxon>Pucciniomycotina</taxon>
        <taxon>Pucciniomycetes</taxon>
        <taxon>Pucciniales</taxon>
        <taxon>Pucciniaceae</taxon>
        <taxon>Puccinia</taxon>
    </lineage>
</organism>